<feature type="transmembrane region" description="Helical" evidence="5">
    <location>
        <begin position="243"/>
        <end position="266"/>
    </location>
</feature>
<evidence type="ECO:0000313" key="7">
    <source>
        <dbReference type="EMBL" id="GFN82067.1"/>
    </source>
</evidence>
<name>A0AAV3YHS4_9GAST</name>
<dbReference type="InterPro" id="IPR026082">
    <property type="entry name" value="ABCA"/>
</dbReference>
<dbReference type="GO" id="GO:0016020">
    <property type="term" value="C:membrane"/>
    <property type="evidence" value="ECO:0007669"/>
    <property type="project" value="UniProtKB-SubCell"/>
</dbReference>
<dbReference type="EMBL" id="BLXT01000976">
    <property type="protein sequence ID" value="GFN82067.1"/>
    <property type="molecule type" value="Genomic_DNA"/>
</dbReference>
<keyword evidence="7" id="KW-0067">ATP-binding</keyword>
<dbReference type="GO" id="GO:0005319">
    <property type="term" value="F:lipid transporter activity"/>
    <property type="evidence" value="ECO:0007669"/>
    <property type="project" value="TreeGrafter"/>
</dbReference>
<keyword evidence="4 5" id="KW-0472">Membrane</keyword>
<evidence type="ECO:0000256" key="2">
    <source>
        <dbReference type="ARBA" id="ARBA00022692"/>
    </source>
</evidence>
<evidence type="ECO:0000259" key="6">
    <source>
        <dbReference type="Pfam" id="PF12698"/>
    </source>
</evidence>
<feature type="transmembrane region" description="Helical" evidence="5">
    <location>
        <begin position="273"/>
        <end position="294"/>
    </location>
</feature>
<protein>
    <submittedName>
        <fullName evidence="7">ATP-binding cassette sub-family a member 3</fullName>
    </submittedName>
</protein>
<feature type="domain" description="ABC-2 type transporter transmembrane" evidence="6">
    <location>
        <begin position="162"/>
        <end position="282"/>
    </location>
</feature>
<keyword evidence="2 5" id="KW-0812">Transmembrane</keyword>
<dbReference type="PANTHER" id="PTHR19229:SF250">
    <property type="entry name" value="ABC TRANSPORTER DOMAIN-CONTAINING PROTEIN-RELATED"/>
    <property type="match status" value="1"/>
</dbReference>
<evidence type="ECO:0000256" key="4">
    <source>
        <dbReference type="ARBA" id="ARBA00023136"/>
    </source>
</evidence>
<keyword evidence="3 5" id="KW-1133">Transmembrane helix</keyword>
<organism evidence="7 8">
    <name type="scientific">Plakobranchus ocellatus</name>
    <dbReference type="NCBI Taxonomy" id="259542"/>
    <lineage>
        <taxon>Eukaryota</taxon>
        <taxon>Metazoa</taxon>
        <taxon>Spiralia</taxon>
        <taxon>Lophotrochozoa</taxon>
        <taxon>Mollusca</taxon>
        <taxon>Gastropoda</taxon>
        <taxon>Heterobranchia</taxon>
        <taxon>Euthyneura</taxon>
        <taxon>Panpulmonata</taxon>
        <taxon>Sacoglossa</taxon>
        <taxon>Placobranchoidea</taxon>
        <taxon>Plakobranchidae</taxon>
        <taxon>Plakobranchus</taxon>
    </lineage>
</organism>
<evidence type="ECO:0000256" key="3">
    <source>
        <dbReference type="ARBA" id="ARBA00022989"/>
    </source>
</evidence>
<dbReference type="Proteomes" id="UP000735302">
    <property type="component" value="Unassembled WGS sequence"/>
</dbReference>
<feature type="transmembrane region" description="Helical" evidence="5">
    <location>
        <begin position="196"/>
        <end position="223"/>
    </location>
</feature>
<feature type="transmembrane region" description="Helical" evidence="5">
    <location>
        <begin position="152"/>
        <end position="175"/>
    </location>
</feature>
<proteinExistence type="predicted"/>
<evidence type="ECO:0000256" key="1">
    <source>
        <dbReference type="ARBA" id="ARBA00004141"/>
    </source>
</evidence>
<comment type="caution">
    <text evidence="7">The sequence shown here is derived from an EMBL/GenBank/DDBJ whole genome shotgun (WGS) entry which is preliminary data.</text>
</comment>
<comment type="subcellular location">
    <subcellularLocation>
        <location evidence="1">Membrane</location>
        <topology evidence="1">Multi-pass membrane protein</topology>
    </subcellularLocation>
</comment>
<dbReference type="InterPro" id="IPR013525">
    <property type="entry name" value="ABC2_TM"/>
</dbReference>
<dbReference type="GO" id="GO:0005524">
    <property type="term" value="F:ATP binding"/>
    <property type="evidence" value="ECO:0007669"/>
    <property type="project" value="UniProtKB-KW"/>
</dbReference>
<dbReference type="Pfam" id="PF12698">
    <property type="entry name" value="ABC2_membrane_3"/>
    <property type="match status" value="1"/>
</dbReference>
<reference evidence="7 8" key="1">
    <citation type="journal article" date="2021" name="Elife">
        <title>Chloroplast acquisition without the gene transfer in kleptoplastic sea slugs, Plakobranchus ocellatus.</title>
        <authorList>
            <person name="Maeda T."/>
            <person name="Takahashi S."/>
            <person name="Yoshida T."/>
            <person name="Shimamura S."/>
            <person name="Takaki Y."/>
            <person name="Nagai Y."/>
            <person name="Toyoda A."/>
            <person name="Suzuki Y."/>
            <person name="Arimoto A."/>
            <person name="Ishii H."/>
            <person name="Satoh N."/>
            <person name="Nishiyama T."/>
            <person name="Hasebe M."/>
            <person name="Maruyama T."/>
            <person name="Minagawa J."/>
            <person name="Obokata J."/>
            <person name="Shigenobu S."/>
        </authorList>
    </citation>
    <scope>NUCLEOTIDE SEQUENCE [LARGE SCALE GENOMIC DNA]</scope>
</reference>
<dbReference type="AlphaFoldDB" id="A0AAV3YHS4"/>
<evidence type="ECO:0000313" key="8">
    <source>
        <dbReference type="Proteomes" id="UP000735302"/>
    </source>
</evidence>
<sequence length="334" mass="38258">MVVKRHLQFLSTMPNNSRQGRKQSGFVVPVTKGFDTLEAAVTFFYDNSQAMTMVLELRGVNQSDFELPVSLTAILHPFRKESQVWHTGTAHDLVFDRHPRKDFADKGFAYMEELVSRSILTMWLTAASKNTSGADFSLRQKRFPVPAFVSDAMFLTLKLQLTLLMVLSFMMSVFIQTKNVLYEKEFRIKETMRLMGMSLIAFWSSWFCTCFFFMMPVIFLFTLVLKVDFKGDGALLKYSDPTVILVLLFCYGMCVVSYTLMITCIVNKGNEGVIVSGFFFLLEYVPFEIIYQRAHELDRFSKLVSCISFNVAMGLANYNTLRREARSMSLGSVL</sequence>
<dbReference type="PANTHER" id="PTHR19229">
    <property type="entry name" value="ATP-BINDING CASSETTE TRANSPORTER SUBFAMILY A ABCA"/>
    <property type="match status" value="1"/>
</dbReference>
<accession>A0AAV3YHS4</accession>
<dbReference type="GO" id="GO:0140359">
    <property type="term" value="F:ABC-type transporter activity"/>
    <property type="evidence" value="ECO:0007669"/>
    <property type="project" value="InterPro"/>
</dbReference>
<keyword evidence="8" id="KW-1185">Reference proteome</keyword>
<evidence type="ECO:0000256" key="5">
    <source>
        <dbReference type="SAM" id="Phobius"/>
    </source>
</evidence>
<gene>
    <name evidence="7" type="ORF">PoB_000857300</name>
</gene>
<keyword evidence="7" id="KW-0547">Nucleotide-binding</keyword>